<sequence length="65" mass="7626">MVHHVTKCRQPVLREDEELPSTGFHLHAYLLCTYFACLCHSVWVNVPANKSDTFYQCENHVFIDM</sequence>
<dbReference type="WBParaSite" id="nRc.2.0.1.t45694-RA">
    <property type="protein sequence ID" value="nRc.2.0.1.t45694-RA"/>
    <property type="gene ID" value="nRc.2.0.1.g45694"/>
</dbReference>
<evidence type="ECO:0000313" key="1">
    <source>
        <dbReference type="Proteomes" id="UP000887565"/>
    </source>
</evidence>
<keyword evidence="1" id="KW-1185">Reference proteome</keyword>
<protein>
    <submittedName>
        <fullName evidence="2">Uncharacterized protein</fullName>
    </submittedName>
</protein>
<reference evidence="2" key="1">
    <citation type="submission" date="2022-11" db="UniProtKB">
        <authorList>
            <consortium name="WormBaseParasite"/>
        </authorList>
    </citation>
    <scope>IDENTIFICATION</scope>
</reference>
<name>A0A915L3P1_ROMCU</name>
<organism evidence="1 2">
    <name type="scientific">Romanomermis culicivorax</name>
    <name type="common">Nematode worm</name>
    <dbReference type="NCBI Taxonomy" id="13658"/>
    <lineage>
        <taxon>Eukaryota</taxon>
        <taxon>Metazoa</taxon>
        <taxon>Ecdysozoa</taxon>
        <taxon>Nematoda</taxon>
        <taxon>Enoplea</taxon>
        <taxon>Dorylaimia</taxon>
        <taxon>Mermithida</taxon>
        <taxon>Mermithoidea</taxon>
        <taxon>Mermithidae</taxon>
        <taxon>Romanomermis</taxon>
    </lineage>
</organism>
<evidence type="ECO:0000313" key="2">
    <source>
        <dbReference type="WBParaSite" id="nRc.2.0.1.t45694-RA"/>
    </source>
</evidence>
<accession>A0A915L3P1</accession>
<dbReference type="AlphaFoldDB" id="A0A915L3P1"/>
<dbReference type="Proteomes" id="UP000887565">
    <property type="component" value="Unplaced"/>
</dbReference>
<proteinExistence type="predicted"/>